<feature type="repeat" description="WD" evidence="4">
    <location>
        <begin position="59"/>
        <end position="101"/>
    </location>
</feature>
<keyword evidence="1 4" id="KW-0853">WD repeat</keyword>
<dbReference type="SMART" id="SM00320">
    <property type="entry name" value="WD40"/>
    <property type="match status" value="2"/>
</dbReference>
<reference evidence="7" key="1">
    <citation type="submission" date="2016-04" db="EMBL/GenBank/DDBJ databases">
        <title>Comparative genomics of biotechnologically important yeasts.</title>
        <authorList>
            <consortium name="DOE Joint Genome Institute"/>
            <person name="Riley R."/>
            <person name="Haridas S."/>
            <person name="Wolfe K.H."/>
            <person name="Lopes M.R."/>
            <person name="Hittinger C.T."/>
            <person name="Goker M."/>
            <person name="Salamov A."/>
            <person name="Wisecaver J."/>
            <person name="Long T.M."/>
            <person name="Aerts A.L."/>
            <person name="Barry K."/>
            <person name="Choi C."/>
            <person name="Clum A."/>
            <person name="Coughlan A.Y."/>
            <person name="Deshpande S."/>
            <person name="Douglass A.P."/>
            <person name="Hanson S.J."/>
            <person name="Klenk H.-P."/>
            <person name="Labutti K."/>
            <person name="Lapidus A."/>
            <person name="Lindquist E."/>
            <person name="Lipzen A."/>
            <person name="Meier-Kolthoff J.P."/>
            <person name="Ohm R.A."/>
            <person name="Otillar R.P."/>
            <person name="Pangilinan J."/>
            <person name="Peng Y."/>
            <person name="Rokas A."/>
            <person name="Rosa C.A."/>
            <person name="Scheuner C."/>
            <person name="Sibirny A.A."/>
            <person name="Slot J.C."/>
            <person name="Stielow J.B."/>
            <person name="Sun H."/>
            <person name="Kurtzman C.P."/>
            <person name="Blackwell M."/>
            <person name="Grigoriev I.V."/>
            <person name="Jeffries T.W."/>
        </authorList>
    </citation>
    <scope>NUCLEOTIDE SEQUENCE [LARGE SCALE GENOMIC DNA]</scope>
    <source>
        <strain evidence="7">NRRL YB-2248</strain>
    </source>
</reference>
<name>A0A1E4SVN1_9ASCO</name>
<dbReference type="InterPro" id="IPR036322">
    <property type="entry name" value="WD40_repeat_dom_sf"/>
</dbReference>
<feature type="region of interest" description="Disordered" evidence="5">
    <location>
        <begin position="316"/>
        <end position="375"/>
    </location>
</feature>
<evidence type="ECO:0000256" key="2">
    <source>
        <dbReference type="ARBA" id="ARBA00022737"/>
    </source>
</evidence>
<dbReference type="Proteomes" id="UP000094801">
    <property type="component" value="Unassembled WGS sequence"/>
</dbReference>
<dbReference type="EMBL" id="KV453862">
    <property type="protein sequence ID" value="ODV83563.1"/>
    <property type="molecule type" value="Genomic_DNA"/>
</dbReference>
<organism evidence="6 7">
    <name type="scientific">[Candida] arabinofermentans NRRL YB-2248</name>
    <dbReference type="NCBI Taxonomy" id="983967"/>
    <lineage>
        <taxon>Eukaryota</taxon>
        <taxon>Fungi</taxon>
        <taxon>Dikarya</taxon>
        <taxon>Ascomycota</taxon>
        <taxon>Saccharomycotina</taxon>
        <taxon>Pichiomycetes</taxon>
        <taxon>Pichiales</taxon>
        <taxon>Pichiaceae</taxon>
        <taxon>Ogataea</taxon>
        <taxon>Ogataea/Candida clade</taxon>
    </lineage>
</organism>
<dbReference type="AlphaFoldDB" id="A0A1E4SVN1"/>
<dbReference type="SUPFAM" id="SSF50978">
    <property type="entry name" value="WD40 repeat-like"/>
    <property type="match status" value="1"/>
</dbReference>
<dbReference type="OrthoDB" id="340259at2759"/>
<sequence length="375" mass="42436">MFPSTFDTISLDSKESPKTIFLEWNHQGTRLAFSRTDRSLKVVRFNTKTLQLQDITTTSLAHQRPIGCIAWHPLDENCFATTSRDETLNIWEVKAKSAKIIKWLKLDHSNINTVIKFSPDGLYLALMTYTHKLTILSTKDSKYNVITVIELPTVAHDFEWCMNGDDQYIVLATDSGCMDIFSFNSELKFYIAIGTNDSQVFIIDPSTLTCIKSLSDDVDEPIGTVDIASYNSPSSPTLAAITYEYKSPGAIYDIHTGKQITIIDKCTIDQYVPMIRFNPMVSGVLAFNDNSGKCCLMTPKKEPKVLSDRSNLKISSTISNTMSKNTRMSRTMRESASSTGSVRYADRIRDPRDADLRDRDLGRGRDIRDKRDKRR</sequence>
<keyword evidence="7" id="KW-1185">Reference proteome</keyword>
<dbReference type="Gene3D" id="2.130.10.10">
    <property type="entry name" value="YVTN repeat-like/Quinoprotein amine dehydrogenase"/>
    <property type="match status" value="2"/>
</dbReference>
<dbReference type="InterPro" id="IPR001680">
    <property type="entry name" value="WD40_rpt"/>
</dbReference>
<dbReference type="STRING" id="983967.A0A1E4SVN1"/>
<dbReference type="PANTHER" id="PTHR22839:SF0">
    <property type="entry name" value="THO COMPLEX SUBUNIT 3"/>
    <property type="match status" value="1"/>
</dbReference>
<evidence type="ECO:0000313" key="6">
    <source>
        <dbReference type="EMBL" id="ODV83563.1"/>
    </source>
</evidence>
<dbReference type="InterPro" id="IPR040132">
    <property type="entry name" value="Tex1/THOC3"/>
</dbReference>
<evidence type="ECO:0000256" key="5">
    <source>
        <dbReference type="SAM" id="MobiDB-lite"/>
    </source>
</evidence>
<dbReference type="InterPro" id="IPR015943">
    <property type="entry name" value="WD40/YVTN_repeat-like_dom_sf"/>
</dbReference>
<accession>A0A1E4SVN1</accession>
<feature type="compositionally biased region" description="Basic and acidic residues" evidence="5">
    <location>
        <begin position="344"/>
        <end position="375"/>
    </location>
</feature>
<dbReference type="PANTHER" id="PTHR22839">
    <property type="entry name" value="THO COMPLEX SUBUNIT 3 THO3"/>
    <property type="match status" value="1"/>
</dbReference>
<dbReference type="PROSITE" id="PS50082">
    <property type="entry name" value="WD_REPEATS_2"/>
    <property type="match status" value="1"/>
</dbReference>
<proteinExistence type="inferred from homology"/>
<feature type="compositionally biased region" description="Polar residues" evidence="5">
    <location>
        <begin position="316"/>
        <end position="341"/>
    </location>
</feature>
<dbReference type="GO" id="GO:0006406">
    <property type="term" value="P:mRNA export from nucleus"/>
    <property type="evidence" value="ECO:0007669"/>
    <property type="project" value="InterPro"/>
</dbReference>
<protein>
    <submittedName>
        <fullName evidence="6">Uncharacterized protein</fullName>
    </submittedName>
</protein>
<comment type="similarity">
    <text evidence="3">Belongs to the THOC3 family.</text>
</comment>
<dbReference type="Pfam" id="PF00400">
    <property type="entry name" value="WD40"/>
    <property type="match status" value="1"/>
</dbReference>
<evidence type="ECO:0000256" key="1">
    <source>
        <dbReference type="ARBA" id="ARBA00022574"/>
    </source>
</evidence>
<evidence type="ECO:0000313" key="7">
    <source>
        <dbReference type="Proteomes" id="UP000094801"/>
    </source>
</evidence>
<keyword evidence="2" id="KW-0677">Repeat</keyword>
<gene>
    <name evidence="6" type="ORF">CANARDRAFT_202819</name>
</gene>
<evidence type="ECO:0000256" key="3">
    <source>
        <dbReference type="ARBA" id="ARBA00046343"/>
    </source>
</evidence>
<dbReference type="GO" id="GO:0000445">
    <property type="term" value="C:THO complex part of transcription export complex"/>
    <property type="evidence" value="ECO:0007669"/>
    <property type="project" value="TreeGrafter"/>
</dbReference>
<evidence type="ECO:0000256" key="4">
    <source>
        <dbReference type="PROSITE-ProRule" id="PRU00221"/>
    </source>
</evidence>